<dbReference type="Pfam" id="PF05922">
    <property type="entry name" value="Inhibitor_I9"/>
    <property type="match status" value="1"/>
</dbReference>
<keyword evidence="2 5" id="KW-0645">Protease</keyword>
<evidence type="ECO:0000256" key="2">
    <source>
        <dbReference type="ARBA" id="ARBA00022670"/>
    </source>
</evidence>
<evidence type="ECO:0000256" key="3">
    <source>
        <dbReference type="ARBA" id="ARBA00022801"/>
    </source>
</evidence>
<evidence type="ECO:0000256" key="4">
    <source>
        <dbReference type="ARBA" id="ARBA00022825"/>
    </source>
</evidence>
<keyword evidence="10" id="KW-1185">Reference proteome</keyword>
<reference evidence="10" key="1">
    <citation type="journal article" date="2019" name="Int. J. Syst. Evol. Microbiol.">
        <title>The Global Catalogue of Microorganisms (GCM) 10K type strain sequencing project: providing services to taxonomists for standard genome sequencing and annotation.</title>
        <authorList>
            <consortium name="The Broad Institute Genomics Platform"/>
            <consortium name="The Broad Institute Genome Sequencing Center for Infectious Disease"/>
            <person name="Wu L."/>
            <person name="Ma J."/>
        </authorList>
    </citation>
    <scope>NUCLEOTIDE SEQUENCE [LARGE SCALE GENOMIC DNA]</scope>
    <source>
        <strain evidence="10">CGMCC 4.7680</strain>
    </source>
</reference>
<evidence type="ECO:0000256" key="6">
    <source>
        <dbReference type="RuleBase" id="RU003355"/>
    </source>
</evidence>
<dbReference type="PROSITE" id="PS00136">
    <property type="entry name" value="SUBTILASE_ASP"/>
    <property type="match status" value="1"/>
</dbReference>
<name>A0ABQ3KFK0_9PSEU</name>
<dbReference type="Gene3D" id="3.40.50.200">
    <property type="entry name" value="Peptidase S8/S53 domain"/>
    <property type="match status" value="1"/>
</dbReference>
<gene>
    <name evidence="9" type="ORF">GCM10017567_44670</name>
</gene>
<dbReference type="InterPro" id="IPR034193">
    <property type="entry name" value="PCSK9_ProteinaseK-like"/>
</dbReference>
<dbReference type="InterPro" id="IPR015500">
    <property type="entry name" value="Peptidase_S8_subtilisin-rel"/>
</dbReference>
<comment type="caution">
    <text evidence="9">The sequence shown here is derived from an EMBL/GenBank/DDBJ whole genome shotgun (WGS) entry which is preliminary data.</text>
</comment>
<dbReference type="Gene3D" id="2.60.120.260">
    <property type="entry name" value="Galactose-binding domain-like"/>
    <property type="match status" value="1"/>
</dbReference>
<dbReference type="SUPFAM" id="SSF49785">
    <property type="entry name" value="Galactose-binding domain-like"/>
    <property type="match status" value="1"/>
</dbReference>
<dbReference type="Proteomes" id="UP000649955">
    <property type="component" value="Unassembled WGS sequence"/>
</dbReference>
<organism evidence="9 10">
    <name type="scientific">Amycolatopsis bullii</name>
    <dbReference type="NCBI Taxonomy" id="941987"/>
    <lineage>
        <taxon>Bacteria</taxon>
        <taxon>Bacillati</taxon>
        <taxon>Actinomycetota</taxon>
        <taxon>Actinomycetes</taxon>
        <taxon>Pseudonocardiales</taxon>
        <taxon>Pseudonocardiaceae</taxon>
        <taxon>Amycolatopsis</taxon>
    </lineage>
</organism>
<evidence type="ECO:0000313" key="10">
    <source>
        <dbReference type="Proteomes" id="UP000649955"/>
    </source>
</evidence>
<dbReference type="Gene3D" id="3.30.70.80">
    <property type="entry name" value="Peptidase S8 propeptide/proteinase inhibitor I9"/>
    <property type="match status" value="1"/>
</dbReference>
<dbReference type="InterPro" id="IPR023828">
    <property type="entry name" value="Peptidase_S8_Ser-AS"/>
</dbReference>
<dbReference type="InterPro" id="IPR002884">
    <property type="entry name" value="P_dom"/>
</dbReference>
<keyword evidence="3 5" id="KW-0378">Hydrolase</keyword>
<dbReference type="PROSITE" id="PS51829">
    <property type="entry name" value="P_HOMO_B"/>
    <property type="match status" value="1"/>
</dbReference>
<dbReference type="InterPro" id="IPR000209">
    <property type="entry name" value="Peptidase_S8/S53_dom"/>
</dbReference>
<feature type="active site" description="Charge relay system" evidence="5">
    <location>
        <position position="193"/>
    </location>
</feature>
<sequence length="1263" mass="128504">MRGWVRGGRSFAAVAVAAVFAGLLAGAAVPAQAAVGQVLEPPGAQLIDGSYIVLTKPSQMSATAAAGVLTSHYGGKAGRTYQAALHGFTFTGSAEQAKKLAADPLVERVEADSVVAGQATQPLPPWNLDRVDQRGTVLDDAFTYPDGAGAGVTAYIMDTGVRTSHSEFEGRASVGFDAINDGWNGQDCSTSGHGTHVAATVGGKTYGVAKKAKLVSVRVLSCENVGAVSQIIAGVDWVTQHAQRPAVVNMSLGGGQSAAEDLAVKNSIASGITYAVAAGNDDRDACFASPADVPTAITVGASNPVDERARDWKEPGGVTQGSNYGSCLDLFAPGESVKSAHNATDTATVTLRGTSMASPHVAGAVALLLSQSPGLSPAEVTNALLGRATAGVLKQDTLKTGSPNKLLYTGVPPQQVCTVANDTRQPIPDLGSVTSTIEVTACGRKVAATARVRVRAEHPARGDLSIRLVTPDGTELPVKNADGTDTAADLDQTYPLPDLTTKDANGVWKLVVRDNFGFDEGALAGWNLVLAEPAVALPVVSSTAYPPDDQPHGGAGVGGTFTFKPGSSVPVAKYSYQLDTEAQPKEVTAVNGEASVTVTPGSAGRRTLTVRAFNAVGEPSAPVLYAFVVADVPPPATPLVSSFDYPADGHPNGGTGLPGTFTFKPGGTEPVDKYVYQLDSDAVPVEVTGTGEVSVGVTPNSAGVRTLTVRSVRGGLQSAAATYTFTVAGAADVVDGGTIVADGAPVSPAIPADKVLRLKFDATAGDKVGIGVPSNSLTTSARLWLVDPGGRSFTVETNNGPTYLVGGLGRDVTLPALRTTGTYQVFVDPDGAGTGAVTVQLSKSIVGTTDTASAGFAYSRIRSGQFVDLGFDGAQDTWYDIGVTDQPGFTYLMVYVFDPSGARVGNPLVITAGSADRLRIPVAGRYRLVVGQYFGESTGSGKLWLSTEVAAGDISATGAGKTLTLSRPGQQARLRFDGTHGQRLGVGFAGAALSNGSPKAALVGPGGALLNAENYGTGAFFPALSQSGSYNLLINGGSGTGTVTTWLSEEIAAGTLAVGGAAKSISAGRIGQHTRLTFDGTAGQRLSLGVTNATAGFDQQFFRVFKPDGTAMDYGYSTTGADSAAFGALPVTGTYELVAAPTNSATGTVTLTLSGPADAGTITIGGAAATVSVTRAGQDGQVAFTGAAGDKLRLTFSGSTFVSKTFLLTVLKPDGTTLVDRAYRTDQSPYDLPALPTAGSYRVLLDPVSAGTGSIAVGLVRTP</sequence>
<evidence type="ECO:0000259" key="8">
    <source>
        <dbReference type="PROSITE" id="PS51829"/>
    </source>
</evidence>
<dbReference type="InterPro" id="IPR036852">
    <property type="entry name" value="Peptidase_S8/S53_dom_sf"/>
</dbReference>
<dbReference type="Pfam" id="PF00082">
    <property type="entry name" value="Peptidase_S8"/>
    <property type="match status" value="1"/>
</dbReference>
<feature type="domain" description="P/Homo B" evidence="8">
    <location>
        <begin position="411"/>
        <end position="538"/>
    </location>
</feature>
<dbReference type="PROSITE" id="PS00138">
    <property type="entry name" value="SUBTILASE_SER"/>
    <property type="match status" value="1"/>
</dbReference>
<feature type="chain" id="PRO_5045519464" description="P/Homo B domain-containing protein" evidence="7">
    <location>
        <begin position="34"/>
        <end position="1263"/>
    </location>
</feature>
<feature type="active site" description="Charge relay system" evidence="5">
    <location>
        <position position="158"/>
    </location>
</feature>
<dbReference type="InterPro" id="IPR050131">
    <property type="entry name" value="Peptidase_S8_subtilisin-like"/>
</dbReference>
<dbReference type="SUPFAM" id="SSF52743">
    <property type="entry name" value="Subtilisin-like"/>
    <property type="match status" value="1"/>
</dbReference>
<feature type="signal peptide" evidence="7">
    <location>
        <begin position="1"/>
        <end position="33"/>
    </location>
</feature>
<accession>A0ABQ3KFK0</accession>
<dbReference type="PANTHER" id="PTHR43806">
    <property type="entry name" value="PEPTIDASE S8"/>
    <property type="match status" value="1"/>
</dbReference>
<dbReference type="SUPFAM" id="SSF54897">
    <property type="entry name" value="Protease propeptides/inhibitors"/>
    <property type="match status" value="1"/>
</dbReference>
<dbReference type="CDD" id="cd04077">
    <property type="entry name" value="Peptidases_S8_PCSK9_ProteinaseK_like"/>
    <property type="match status" value="1"/>
</dbReference>
<dbReference type="PROSITE" id="PS51892">
    <property type="entry name" value="SUBTILASE"/>
    <property type="match status" value="1"/>
</dbReference>
<dbReference type="PRINTS" id="PR00723">
    <property type="entry name" value="SUBTILISIN"/>
</dbReference>
<dbReference type="Gene3D" id="2.60.120.380">
    <property type="match status" value="1"/>
</dbReference>
<evidence type="ECO:0000256" key="1">
    <source>
        <dbReference type="ARBA" id="ARBA00011073"/>
    </source>
</evidence>
<evidence type="ECO:0000256" key="7">
    <source>
        <dbReference type="SAM" id="SignalP"/>
    </source>
</evidence>
<comment type="similarity">
    <text evidence="1 5 6">Belongs to the peptidase S8 family.</text>
</comment>
<proteinExistence type="inferred from homology"/>
<dbReference type="InterPro" id="IPR037045">
    <property type="entry name" value="S8pro/Inhibitor_I9_sf"/>
</dbReference>
<keyword evidence="4 5" id="KW-0720">Serine protease</keyword>
<evidence type="ECO:0000256" key="5">
    <source>
        <dbReference type="PROSITE-ProRule" id="PRU01240"/>
    </source>
</evidence>
<dbReference type="InterPro" id="IPR010259">
    <property type="entry name" value="S8pro/Inhibitor_I9"/>
</dbReference>
<dbReference type="PANTHER" id="PTHR43806:SF11">
    <property type="entry name" value="CEREVISIN-RELATED"/>
    <property type="match status" value="1"/>
</dbReference>
<dbReference type="InterPro" id="IPR023827">
    <property type="entry name" value="Peptidase_S8_Asp-AS"/>
</dbReference>
<feature type="active site" description="Charge relay system" evidence="5">
    <location>
        <position position="355"/>
    </location>
</feature>
<dbReference type="EMBL" id="BNAW01000020">
    <property type="protein sequence ID" value="GHG21120.1"/>
    <property type="molecule type" value="Genomic_DNA"/>
</dbReference>
<dbReference type="Pfam" id="PF01483">
    <property type="entry name" value="P_proprotein"/>
    <property type="match status" value="1"/>
</dbReference>
<evidence type="ECO:0000313" key="9">
    <source>
        <dbReference type="EMBL" id="GHG21120.1"/>
    </source>
</evidence>
<protein>
    <recommendedName>
        <fullName evidence="8">P/Homo B domain-containing protein</fullName>
    </recommendedName>
</protein>
<dbReference type="InterPro" id="IPR008979">
    <property type="entry name" value="Galactose-bd-like_sf"/>
</dbReference>
<keyword evidence="7" id="KW-0732">Signal</keyword>